<keyword evidence="3" id="KW-0804">Transcription</keyword>
<evidence type="ECO:0000256" key="3">
    <source>
        <dbReference type="ARBA" id="ARBA00023163"/>
    </source>
</evidence>
<dbReference type="eggNOG" id="COG2197">
    <property type="taxonomic scope" value="Bacteria"/>
</dbReference>
<dbReference type="CDD" id="cd00130">
    <property type="entry name" value="PAS"/>
    <property type="match status" value="1"/>
</dbReference>
<dbReference type="GO" id="GO:0003677">
    <property type="term" value="F:DNA binding"/>
    <property type="evidence" value="ECO:0007669"/>
    <property type="project" value="UniProtKB-KW"/>
</dbReference>
<dbReference type="PROSITE" id="PS00622">
    <property type="entry name" value="HTH_LUXR_1"/>
    <property type="match status" value="1"/>
</dbReference>
<dbReference type="CDD" id="cd06170">
    <property type="entry name" value="LuxR_C_like"/>
    <property type="match status" value="1"/>
</dbReference>
<dbReference type="InterPro" id="IPR016032">
    <property type="entry name" value="Sig_transdc_resp-reg_C-effctor"/>
</dbReference>
<evidence type="ECO:0000259" key="5">
    <source>
        <dbReference type="PROSITE" id="PS50043"/>
    </source>
</evidence>
<reference evidence="6 7" key="1">
    <citation type="journal article" date="2010" name="Nature">
        <title>Nitrite-driven anaerobic methane oxidation by oxygenic bacteria.</title>
        <authorList>
            <person name="Ettwig K.F."/>
            <person name="Butler M.K."/>
            <person name="Le Paslier D."/>
            <person name="Pelletier E."/>
            <person name="Mangenot S."/>
            <person name="Kuypers M.M.M."/>
            <person name="Schreiber F."/>
            <person name="Dutilh B.E."/>
            <person name="Zedelius J."/>
            <person name="de Beer D."/>
            <person name="Gloerich J."/>
            <person name="Wessels H.J.C.T."/>
            <person name="van Allen T."/>
            <person name="Luesken F."/>
            <person name="Wu M."/>
            <person name="van de Pas-Schoonen K.T."/>
            <person name="Op den Camp H.J.M."/>
            <person name="Janssen-Megens E.M."/>
            <person name="Francoijs K-J."/>
            <person name="Stunnenberg H."/>
            <person name="Weissenbach J."/>
            <person name="Jetten M.S.M."/>
            <person name="Strous M."/>
        </authorList>
    </citation>
    <scope>NUCLEOTIDE SEQUENCE [LARGE SCALE GENOMIC DNA]</scope>
</reference>
<feature type="domain" description="HTH luxR-type" evidence="5">
    <location>
        <begin position="211"/>
        <end position="276"/>
    </location>
</feature>
<dbReference type="Pfam" id="PF13426">
    <property type="entry name" value="PAS_9"/>
    <property type="match status" value="1"/>
</dbReference>
<dbReference type="EMBL" id="FP565575">
    <property type="protein sequence ID" value="CBE69506.1"/>
    <property type="molecule type" value="Genomic_DNA"/>
</dbReference>
<dbReference type="PANTHER" id="PTHR44688">
    <property type="entry name" value="DNA-BINDING TRANSCRIPTIONAL ACTIVATOR DEVR_DOSR"/>
    <property type="match status" value="1"/>
</dbReference>
<feature type="region of interest" description="Disordered" evidence="4">
    <location>
        <begin position="1"/>
        <end position="67"/>
    </location>
</feature>
<dbReference type="SMART" id="SM00091">
    <property type="entry name" value="PAS"/>
    <property type="match status" value="1"/>
</dbReference>
<dbReference type="HOGENOM" id="CLU_080667_0_0_0"/>
<dbReference type="eggNOG" id="COG2202">
    <property type="taxonomic scope" value="Bacteria"/>
</dbReference>
<dbReference type="PANTHER" id="PTHR44688:SF16">
    <property type="entry name" value="DNA-BINDING TRANSCRIPTIONAL ACTIVATOR DEVR_DOSR"/>
    <property type="match status" value="1"/>
</dbReference>
<protein>
    <recommendedName>
        <fullName evidence="5">HTH luxR-type domain-containing protein</fullName>
    </recommendedName>
</protein>
<sequence>MAHSGNGPKRSVRISRAGLRRDGGVRTGEAVDYRIDGEDEHRLTPAVDEVDEKDSRNEPGSGQPTEPREAAFKLFAETADGVFVSAPTGEILFCNQAAETILEASAQQVVGQQCREFFNGRDSNGNQLCQWPCPLKMTLSRGDLIQHFEMATRTRTGKPLWIDVSCVALPCEDNQPPTVVHLFRDVTAAHQLEVLVRQQLAQTQLTASEKTVSPVGDLTRRELQVVTLMRTGATTAAIAEQLFISKTTVRNHIQNIFSKLKVHSRLEAVAYVNEIARREPAARAEAGQAPGAPKEPNKAA</sequence>
<dbReference type="Gene3D" id="1.10.10.10">
    <property type="entry name" value="Winged helix-like DNA-binding domain superfamily/Winged helix DNA-binding domain"/>
    <property type="match status" value="1"/>
</dbReference>
<dbReference type="InterPro" id="IPR000014">
    <property type="entry name" value="PAS"/>
</dbReference>
<dbReference type="NCBIfam" id="TIGR00229">
    <property type="entry name" value="sensory_box"/>
    <property type="match status" value="1"/>
</dbReference>
<dbReference type="PROSITE" id="PS50043">
    <property type="entry name" value="HTH_LUXR_2"/>
    <property type="match status" value="1"/>
</dbReference>
<dbReference type="Pfam" id="PF00196">
    <property type="entry name" value="GerE"/>
    <property type="match status" value="1"/>
</dbReference>
<accession>D5MJD2</accession>
<dbReference type="InterPro" id="IPR000792">
    <property type="entry name" value="Tscrpt_reg_LuxR_C"/>
</dbReference>
<proteinExistence type="predicted"/>
<evidence type="ECO:0000256" key="4">
    <source>
        <dbReference type="SAM" id="MobiDB-lite"/>
    </source>
</evidence>
<dbReference type="InterPro" id="IPR036388">
    <property type="entry name" value="WH-like_DNA-bd_sf"/>
</dbReference>
<dbReference type="InterPro" id="IPR035965">
    <property type="entry name" value="PAS-like_dom_sf"/>
</dbReference>
<dbReference type="Proteomes" id="UP000006898">
    <property type="component" value="Chromosome"/>
</dbReference>
<keyword evidence="1" id="KW-0805">Transcription regulation</keyword>
<dbReference type="STRING" id="671143.DAMO_2439"/>
<dbReference type="AlphaFoldDB" id="D5MJD2"/>
<evidence type="ECO:0000313" key="6">
    <source>
        <dbReference type="EMBL" id="CBE69506.1"/>
    </source>
</evidence>
<dbReference type="SUPFAM" id="SSF55785">
    <property type="entry name" value="PYP-like sensor domain (PAS domain)"/>
    <property type="match status" value="1"/>
</dbReference>
<dbReference type="KEGG" id="mox:DAMO_2439"/>
<name>D5MJD2_METO1</name>
<dbReference type="Gene3D" id="3.30.450.20">
    <property type="entry name" value="PAS domain"/>
    <property type="match status" value="1"/>
</dbReference>
<feature type="compositionally biased region" description="Basic and acidic residues" evidence="4">
    <location>
        <begin position="19"/>
        <end position="43"/>
    </location>
</feature>
<dbReference type="SUPFAM" id="SSF46894">
    <property type="entry name" value="C-terminal effector domain of the bipartite response regulators"/>
    <property type="match status" value="1"/>
</dbReference>
<dbReference type="GO" id="GO:0006355">
    <property type="term" value="P:regulation of DNA-templated transcription"/>
    <property type="evidence" value="ECO:0007669"/>
    <property type="project" value="InterPro"/>
</dbReference>
<feature type="region of interest" description="Disordered" evidence="4">
    <location>
        <begin position="280"/>
        <end position="300"/>
    </location>
</feature>
<evidence type="ECO:0000256" key="2">
    <source>
        <dbReference type="ARBA" id="ARBA00023125"/>
    </source>
</evidence>
<organism evidence="6 7">
    <name type="scientific">Methylomirabilis oxygeniifera</name>
    <dbReference type="NCBI Taxonomy" id="671143"/>
    <lineage>
        <taxon>Bacteria</taxon>
        <taxon>Candidatus Methylomirabilota</taxon>
        <taxon>Candidatus Methylomirabilia</taxon>
        <taxon>Candidatus Methylomirabilales</taxon>
        <taxon>Candidatus Methylomirabilaceae</taxon>
        <taxon>Candidatus Methylomirabilis</taxon>
    </lineage>
</organism>
<evidence type="ECO:0000313" key="7">
    <source>
        <dbReference type="Proteomes" id="UP000006898"/>
    </source>
</evidence>
<keyword evidence="2" id="KW-0238">DNA-binding</keyword>
<dbReference type="SMART" id="SM00421">
    <property type="entry name" value="HTH_LUXR"/>
    <property type="match status" value="1"/>
</dbReference>
<evidence type="ECO:0000256" key="1">
    <source>
        <dbReference type="ARBA" id="ARBA00023015"/>
    </source>
</evidence>
<feature type="compositionally biased region" description="Low complexity" evidence="4">
    <location>
        <begin position="283"/>
        <end position="292"/>
    </location>
</feature>
<dbReference type="PRINTS" id="PR00038">
    <property type="entry name" value="HTHLUXR"/>
</dbReference>
<gene>
    <name evidence="6" type="ORF">DAMO_2439</name>
</gene>